<dbReference type="InterPro" id="IPR009577">
    <property type="entry name" value="Sm_multidrug_ex"/>
</dbReference>
<comment type="caution">
    <text evidence="2">The sequence shown here is derived from an EMBL/GenBank/DDBJ whole genome shotgun (WGS) entry which is preliminary data.</text>
</comment>
<proteinExistence type="predicted"/>
<organism evidence="2 3">
    <name type="scientific">Candidatus Methanoperedens nitratireducens</name>
    <dbReference type="NCBI Taxonomy" id="1392998"/>
    <lineage>
        <taxon>Archaea</taxon>
        <taxon>Methanobacteriati</taxon>
        <taxon>Methanobacteriota</taxon>
        <taxon>Stenosarchaea group</taxon>
        <taxon>Methanomicrobia</taxon>
        <taxon>Methanosarcinales</taxon>
        <taxon>ANME-2 cluster</taxon>
        <taxon>Candidatus Methanoperedentaceae</taxon>
        <taxon>Candidatus Methanoperedens</taxon>
    </lineage>
</organism>
<feature type="transmembrane region" description="Helical" evidence="1">
    <location>
        <begin position="7"/>
        <end position="28"/>
    </location>
</feature>
<dbReference type="PANTHER" id="PTHR36007">
    <property type="entry name" value="TRANSPORT PROTEIN-RELATED"/>
    <property type="match status" value="1"/>
</dbReference>
<sequence>MNTEVLIHIFSSIPSWLAVIMIAMLPVAELRLSIPIAIVGFGLDPLTAFSLSVIGNMIPVIPLLLFLEPVSNFLRRWRLWDTFFTWLFDRTHRRHSVRFEKYGAIGLAIFVGMPLPVTGAWTGCAAAFVFGFKFKNALIAIFAGIIAAGLAVTTFTIFGDGLFNYIFQ</sequence>
<feature type="transmembrane region" description="Helical" evidence="1">
    <location>
        <begin position="137"/>
        <end position="158"/>
    </location>
</feature>
<dbReference type="Proteomes" id="UP000027153">
    <property type="component" value="Unassembled WGS sequence"/>
</dbReference>
<keyword evidence="1" id="KW-1133">Transmembrane helix</keyword>
<dbReference type="PANTHER" id="PTHR36007:SF2">
    <property type="entry name" value="TRANSPORT PROTEIN-RELATED"/>
    <property type="match status" value="1"/>
</dbReference>
<evidence type="ECO:0000313" key="2">
    <source>
        <dbReference type="EMBL" id="KCZ70887.1"/>
    </source>
</evidence>
<keyword evidence="1" id="KW-0472">Membrane</keyword>
<dbReference type="Pfam" id="PF06695">
    <property type="entry name" value="Sm_multidrug_ex"/>
    <property type="match status" value="1"/>
</dbReference>
<accession>A0A062V0J2</accession>
<reference evidence="2 3" key="1">
    <citation type="journal article" date="2013" name="Nature">
        <title>Anaerobic oxidation of methane coupled to nitrate reduction in a novel archaeal lineage.</title>
        <authorList>
            <person name="Haroon M.F."/>
            <person name="Hu S."/>
            <person name="Shi Y."/>
            <person name="Imelfort M."/>
            <person name="Keller J."/>
            <person name="Hugenholtz P."/>
            <person name="Yuan Z."/>
            <person name="Tyson G.W."/>
        </authorList>
    </citation>
    <scope>NUCLEOTIDE SEQUENCE [LARGE SCALE GENOMIC DNA]</scope>
    <source>
        <strain evidence="2 3">ANME-2d</strain>
    </source>
</reference>
<evidence type="ECO:0000256" key="1">
    <source>
        <dbReference type="SAM" id="Phobius"/>
    </source>
</evidence>
<evidence type="ECO:0000313" key="3">
    <source>
        <dbReference type="Proteomes" id="UP000027153"/>
    </source>
</evidence>
<feature type="transmembrane region" description="Helical" evidence="1">
    <location>
        <begin position="48"/>
        <end position="67"/>
    </location>
</feature>
<keyword evidence="1" id="KW-0812">Transmembrane</keyword>
<gene>
    <name evidence="2" type="ORF">ANME2D_02913</name>
</gene>
<dbReference type="RefSeq" id="WP_048092879.1">
    <property type="nucleotide sequence ID" value="NZ_JMIY01000007.1"/>
</dbReference>
<dbReference type="EMBL" id="JMIY01000007">
    <property type="protein sequence ID" value="KCZ70887.1"/>
    <property type="molecule type" value="Genomic_DNA"/>
</dbReference>
<keyword evidence="3" id="KW-1185">Reference proteome</keyword>
<feature type="transmembrane region" description="Helical" evidence="1">
    <location>
        <begin position="102"/>
        <end position="131"/>
    </location>
</feature>
<dbReference type="AlphaFoldDB" id="A0A062V0J2"/>
<name>A0A062V0J2_9EURY</name>
<dbReference type="OrthoDB" id="116567at2157"/>
<protein>
    <submittedName>
        <fullName evidence="2">Putative membrane protein</fullName>
    </submittedName>
</protein>